<dbReference type="EMBL" id="FZNP01000010">
    <property type="protein sequence ID" value="SNS05776.1"/>
    <property type="molecule type" value="Genomic_DNA"/>
</dbReference>
<dbReference type="AlphaFoldDB" id="A0A239BD50"/>
<evidence type="ECO:0008006" key="5">
    <source>
        <dbReference type="Google" id="ProtNLM"/>
    </source>
</evidence>
<dbReference type="OrthoDB" id="5482597at2"/>
<protein>
    <recommendedName>
        <fullName evidence="5">DUF5005 domain-containing protein</fullName>
    </recommendedName>
</protein>
<keyword evidence="4" id="KW-1185">Reference proteome</keyword>
<name>A0A239BD50_9ACTN</name>
<feature type="compositionally biased region" description="Basic residues" evidence="1">
    <location>
        <begin position="51"/>
        <end position="61"/>
    </location>
</feature>
<proteinExistence type="predicted"/>
<evidence type="ECO:0000313" key="3">
    <source>
        <dbReference type="EMBL" id="SNS05776.1"/>
    </source>
</evidence>
<evidence type="ECO:0000313" key="4">
    <source>
        <dbReference type="Proteomes" id="UP000198420"/>
    </source>
</evidence>
<feature type="chain" id="PRO_5013348623" description="DUF5005 domain-containing protein" evidence="2">
    <location>
        <begin position="46"/>
        <end position="434"/>
    </location>
</feature>
<dbReference type="Proteomes" id="UP000198420">
    <property type="component" value="Unassembled WGS sequence"/>
</dbReference>
<organism evidence="3 4">
    <name type="scientific">Actinomadura mexicana</name>
    <dbReference type="NCBI Taxonomy" id="134959"/>
    <lineage>
        <taxon>Bacteria</taxon>
        <taxon>Bacillati</taxon>
        <taxon>Actinomycetota</taxon>
        <taxon>Actinomycetes</taxon>
        <taxon>Streptosporangiales</taxon>
        <taxon>Thermomonosporaceae</taxon>
        <taxon>Actinomadura</taxon>
    </lineage>
</organism>
<evidence type="ECO:0000256" key="2">
    <source>
        <dbReference type="SAM" id="SignalP"/>
    </source>
</evidence>
<gene>
    <name evidence="3" type="ORF">SAMN06265355_110130</name>
</gene>
<sequence length="434" mass="45769">MQSSVPPSPLSPDRPSSVHRGWRRRAGVLASALLLVAAPAVPAGADTHGHGPGKGHGKAHGHAAAGPTCSGHTAPAFGTATQNAALNGRFTSYGNSNTLLDDWTGADTTYSLKLSDGRIVYAYSDTFLGKVNADGSRPVVVEEGGTTPFINNSFVVQGTGGGLTTVHGGTAAAPKAVMPPAQPAHWYWAGDLTQSGSEVQQLYREYYDPDPDNGTGWDMKFKDNVLARFSGGNLAAPAVQAMPSASGVQWGSALLRDGGYTYVYGTEDYTDPQTQVNTKYLHIARVGGTDLRGAWEYRTAGGWSDTETDSARLMSGVSNEFSVTRRGSHYIMVNQDANIAFGGEIDVLLSCSAAGPFSGEQTVYKTPETGPLGSYGDPDIFTYNAHQHAALSSSGTLVISYNVNSLDTTDGPANDNYRDVSIYRARYINLPVTG</sequence>
<reference evidence="4" key="1">
    <citation type="submission" date="2017-06" db="EMBL/GenBank/DDBJ databases">
        <authorList>
            <person name="Varghese N."/>
            <person name="Submissions S."/>
        </authorList>
    </citation>
    <scope>NUCLEOTIDE SEQUENCE [LARGE SCALE GENOMIC DNA]</scope>
    <source>
        <strain evidence="4">DSM 44485</strain>
    </source>
</reference>
<feature type="region of interest" description="Disordered" evidence="1">
    <location>
        <begin position="45"/>
        <end position="67"/>
    </location>
</feature>
<feature type="signal peptide" evidence="2">
    <location>
        <begin position="1"/>
        <end position="45"/>
    </location>
</feature>
<keyword evidence="2" id="KW-0732">Signal</keyword>
<accession>A0A239BD50</accession>
<evidence type="ECO:0000256" key="1">
    <source>
        <dbReference type="SAM" id="MobiDB-lite"/>
    </source>
</evidence>